<accession>G6F3I6</accession>
<dbReference type="Pfam" id="PF23148">
    <property type="entry name" value="Gp77"/>
    <property type="match status" value="1"/>
</dbReference>
<organism evidence="1 2">
    <name type="scientific">Commensalibacter intestini A911</name>
    <dbReference type="NCBI Taxonomy" id="1088868"/>
    <lineage>
        <taxon>Bacteria</taxon>
        <taxon>Pseudomonadati</taxon>
        <taxon>Pseudomonadota</taxon>
        <taxon>Alphaproteobacteria</taxon>
        <taxon>Acetobacterales</taxon>
        <taxon>Acetobacteraceae</taxon>
    </lineage>
</organism>
<dbReference type="STRING" id="1088868.CIN_21820"/>
<sequence length="194" mass="20459">MISGDTISKVEVYPNDDTVTGTQATYDKQTFKVLLSGGEGITNVGILFIITTLSGEVLEFTCVLPIRPAGVLQVGLDANYVMGGQGPSGHNNTKIESISVSSSGFIFQMSDGSTIKADTEGIYIQEGIVTVPETIGELPDDLLLNGNIYTVPDTYLNGTKQLPTGLSLNSNIIMTDGSVFFPKTINNNGVLCAA</sequence>
<dbReference type="Proteomes" id="UP000005939">
    <property type="component" value="Unassembled WGS sequence"/>
</dbReference>
<dbReference type="AlphaFoldDB" id="G6F3I6"/>
<proteinExistence type="predicted"/>
<protein>
    <submittedName>
        <fullName evidence="1">Uncharacterized protein</fullName>
    </submittedName>
</protein>
<evidence type="ECO:0000313" key="1">
    <source>
        <dbReference type="EMBL" id="EHD12936.1"/>
    </source>
</evidence>
<comment type="caution">
    <text evidence="1">The sequence shown here is derived from an EMBL/GenBank/DDBJ whole genome shotgun (WGS) entry which is preliminary data.</text>
</comment>
<name>G6F3I6_9PROT</name>
<gene>
    <name evidence="1" type="ORF">CIN_21820</name>
</gene>
<reference evidence="1 2" key="1">
    <citation type="submission" date="2011-10" db="EMBL/GenBank/DDBJ databases">
        <title>Genome Sequence of Commensalibacter intestini A911, isolated from Drosophila gut.</title>
        <authorList>
            <person name="Lee W.-J."/>
            <person name="Kim E.-K."/>
        </authorList>
    </citation>
    <scope>NUCLEOTIDE SEQUENCE [LARGE SCALE GENOMIC DNA]</scope>
    <source>
        <strain evidence="1 2">A911</strain>
    </source>
</reference>
<dbReference type="EMBL" id="AGFR01000018">
    <property type="protein sequence ID" value="EHD12936.1"/>
    <property type="molecule type" value="Genomic_DNA"/>
</dbReference>
<dbReference type="InterPro" id="IPR056928">
    <property type="entry name" value="Gp77-like"/>
</dbReference>
<evidence type="ECO:0000313" key="2">
    <source>
        <dbReference type="Proteomes" id="UP000005939"/>
    </source>
</evidence>